<gene>
    <name evidence="1" type="ORF">IED13_10090</name>
</gene>
<dbReference type="EMBL" id="JACXWY010000005">
    <property type="protein sequence ID" value="MBD3846047.1"/>
    <property type="molecule type" value="Genomic_DNA"/>
</dbReference>
<evidence type="ECO:0000313" key="1">
    <source>
        <dbReference type="EMBL" id="MBD3846047.1"/>
    </source>
</evidence>
<dbReference type="PANTHER" id="PTHR30143">
    <property type="entry name" value="ACID HYDRATASE"/>
    <property type="match status" value="1"/>
</dbReference>
<accession>A0A927E881</accession>
<sequence length="264" mass="27271">MNFTATIARSFHEARREARPLAAFPGELPSNLAEAYAVQEAAIALWPEPVRGWKVAAIHPDLRARLGAARMAGPAFGAGVRRVAPGETAEVGVIRGGFIAVETEIGIVLGADIAPRPQTWTAEELMPFIGGVHVAMEIAGSPLPSINEIGPQAIISDFGNNTGIAVGASLGIEQGLSDFETQMRIDGEVIGRGRSHGPNGGPLDALLFLVNHLASRGRGLAKGDVVSAGATTGVHPIAIGQVAEAICAGAPPLSVRLIERQPAS</sequence>
<dbReference type="AlphaFoldDB" id="A0A927E881"/>
<protein>
    <submittedName>
        <fullName evidence="1">2-keto-4-pentenoate hydratase</fullName>
    </submittedName>
</protein>
<name>A0A927E881_9HYPH</name>
<dbReference type="SUPFAM" id="SSF56529">
    <property type="entry name" value="FAH"/>
    <property type="match status" value="1"/>
</dbReference>
<dbReference type="GO" id="GO:0008684">
    <property type="term" value="F:2-oxopent-4-enoate hydratase activity"/>
    <property type="evidence" value="ECO:0007669"/>
    <property type="project" value="TreeGrafter"/>
</dbReference>
<dbReference type="Gene3D" id="3.90.850.10">
    <property type="entry name" value="Fumarylacetoacetase-like, C-terminal domain"/>
    <property type="match status" value="1"/>
</dbReference>
<proteinExistence type="predicted"/>
<evidence type="ECO:0000313" key="2">
    <source>
        <dbReference type="Proteomes" id="UP000619295"/>
    </source>
</evidence>
<dbReference type="InterPro" id="IPR050772">
    <property type="entry name" value="Hydratase-Decarb/MhpD_sf"/>
</dbReference>
<dbReference type="RefSeq" id="WP_191124103.1">
    <property type="nucleotide sequence ID" value="NZ_JACXWY010000005.1"/>
</dbReference>
<dbReference type="InterPro" id="IPR036663">
    <property type="entry name" value="Fumarylacetoacetase_C_sf"/>
</dbReference>
<dbReference type="Proteomes" id="UP000619295">
    <property type="component" value="Unassembled WGS sequence"/>
</dbReference>
<organism evidence="1 2">
    <name type="scientific">Bosea spartocytisi</name>
    <dbReference type="NCBI Taxonomy" id="2773451"/>
    <lineage>
        <taxon>Bacteria</taxon>
        <taxon>Pseudomonadati</taxon>
        <taxon>Pseudomonadota</taxon>
        <taxon>Alphaproteobacteria</taxon>
        <taxon>Hyphomicrobiales</taxon>
        <taxon>Boseaceae</taxon>
        <taxon>Bosea</taxon>
    </lineage>
</organism>
<dbReference type="GO" id="GO:0005737">
    <property type="term" value="C:cytoplasm"/>
    <property type="evidence" value="ECO:0007669"/>
    <property type="project" value="TreeGrafter"/>
</dbReference>
<comment type="caution">
    <text evidence="1">The sequence shown here is derived from an EMBL/GenBank/DDBJ whole genome shotgun (WGS) entry which is preliminary data.</text>
</comment>
<dbReference type="PANTHER" id="PTHR30143:SF0">
    <property type="entry name" value="2-KETO-4-PENTENOATE HYDRATASE"/>
    <property type="match status" value="1"/>
</dbReference>
<keyword evidence="2" id="KW-1185">Reference proteome</keyword>
<reference evidence="1" key="1">
    <citation type="submission" date="2020-09" db="EMBL/GenBank/DDBJ databases">
        <title>Bosea spartocytisi sp. nov. a root nodule endophyte of Spartocytisus supranubius in the high mountain ecosystem fo the Teide National Park (Canary Islands, Spain).</title>
        <authorList>
            <person name="Pulido-Suarez L."/>
            <person name="Peix A."/>
            <person name="Igual J.M."/>
            <person name="Socas-Perez N."/>
            <person name="Velazquez E."/>
            <person name="Flores-Felix J.D."/>
            <person name="Leon-Barrios M."/>
        </authorList>
    </citation>
    <scope>NUCLEOTIDE SEQUENCE</scope>
    <source>
        <strain evidence="1">SSUT16</strain>
    </source>
</reference>